<evidence type="ECO:0000256" key="1">
    <source>
        <dbReference type="SAM" id="MobiDB-lite"/>
    </source>
</evidence>
<dbReference type="RefSeq" id="XP_002742326.1">
    <property type="nucleotide sequence ID" value="XM_002742280.2"/>
</dbReference>
<sequence length="351" mass="39508">MCEEEKRVDARDSVVERGKMNKTRNQSSLTNLPPLVNEPRKSLDILNGDSERDCVEPLASSPSLCRRRRLLRYVSAPDTLLDAEGKAAKTSSESSSIRSIENSSRLLRRLLKQTAPQSQDEQPPSPRIPKKHFYDYRSTTSSETSPLVPRKIVCGSYDSTGLSPVPSPRVSRRGISTPNQNLESFRRITPVRASRTFCMRSAHNANANGSSVIDMHELNNKLTSCGMNEQAVNSPYVCNHVTSGNIRYRNEALNGEDFDKIPTNSSEEETSAVKEEHLESKSNICETLDDNCVNALETHEEHKQYDKLSDTRILNWLSDIEKEMHHGAGEYGVRLPTINEFAYNHVTSERE</sequence>
<evidence type="ECO:0000313" key="3">
    <source>
        <dbReference type="RefSeq" id="XP_002742326.1"/>
    </source>
</evidence>
<keyword evidence="2" id="KW-1185">Reference proteome</keyword>
<name>A0ABM0H1T7_SACKO</name>
<proteinExistence type="predicted"/>
<feature type="region of interest" description="Disordered" evidence="1">
    <location>
        <begin position="1"/>
        <end position="42"/>
    </location>
</feature>
<reference evidence="3" key="1">
    <citation type="submission" date="2025-08" db="UniProtKB">
        <authorList>
            <consortium name="RefSeq"/>
        </authorList>
    </citation>
    <scope>IDENTIFICATION</scope>
    <source>
        <tissue evidence="3">Testes</tissue>
    </source>
</reference>
<evidence type="ECO:0000313" key="2">
    <source>
        <dbReference type="Proteomes" id="UP000694865"/>
    </source>
</evidence>
<accession>A0ABM0H1T7</accession>
<feature type="compositionally biased region" description="Basic and acidic residues" evidence="1">
    <location>
        <begin position="1"/>
        <end position="19"/>
    </location>
</feature>
<dbReference type="Proteomes" id="UP000694865">
    <property type="component" value="Unplaced"/>
</dbReference>
<feature type="region of interest" description="Disordered" evidence="1">
    <location>
        <begin position="113"/>
        <end position="132"/>
    </location>
</feature>
<gene>
    <name evidence="3" type="primary">LOC100377404</name>
</gene>
<organism evidence="2 3">
    <name type="scientific">Saccoglossus kowalevskii</name>
    <name type="common">Acorn worm</name>
    <dbReference type="NCBI Taxonomy" id="10224"/>
    <lineage>
        <taxon>Eukaryota</taxon>
        <taxon>Metazoa</taxon>
        <taxon>Hemichordata</taxon>
        <taxon>Enteropneusta</taxon>
        <taxon>Harrimaniidae</taxon>
        <taxon>Saccoglossus</taxon>
    </lineage>
</organism>
<dbReference type="GeneID" id="100377404"/>
<protein>
    <submittedName>
        <fullName evidence="3">Uncharacterized protein LOC100377404</fullName>
    </submittedName>
</protein>